<reference evidence="1 2" key="1">
    <citation type="journal article" date="2019" name="Nat. Med.">
        <title>A library of human gut bacterial isolates paired with longitudinal multiomics data enables mechanistic microbiome research.</title>
        <authorList>
            <person name="Poyet M."/>
            <person name="Groussin M."/>
            <person name="Gibbons S.M."/>
            <person name="Avila-Pacheco J."/>
            <person name="Jiang X."/>
            <person name="Kearney S.M."/>
            <person name="Perrotta A.R."/>
            <person name="Berdy B."/>
            <person name="Zhao S."/>
            <person name="Lieberman T.D."/>
            <person name="Swanson P.K."/>
            <person name="Smith M."/>
            <person name="Roesemann S."/>
            <person name="Alexander J.E."/>
            <person name="Rich S.A."/>
            <person name="Livny J."/>
            <person name="Vlamakis H."/>
            <person name="Clish C."/>
            <person name="Bullock K."/>
            <person name="Deik A."/>
            <person name="Scott J."/>
            <person name="Pierce K.A."/>
            <person name="Xavier R.J."/>
            <person name="Alm E.J."/>
        </authorList>
    </citation>
    <scope>NUCLEOTIDE SEQUENCE [LARGE SCALE GENOMIC DNA]</scope>
    <source>
        <strain evidence="1 2">BIOML-A198</strain>
    </source>
</reference>
<dbReference type="GeneID" id="60057296"/>
<dbReference type="AlphaFoldDB" id="A0A173QUT1"/>
<proteinExistence type="predicted"/>
<gene>
    <name evidence="1" type="ORF">GMA92_07570</name>
</gene>
<organism evidence="1 2">
    <name type="scientific">Turicibacter sanguinis</name>
    <dbReference type="NCBI Taxonomy" id="154288"/>
    <lineage>
        <taxon>Bacteria</taxon>
        <taxon>Bacillati</taxon>
        <taxon>Bacillota</taxon>
        <taxon>Erysipelotrichia</taxon>
        <taxon>Erysipelotrichales</taxon>
        <taxon>Turicibacteraceae</taxon>
        <taxon>Turicibacter</taxon>
    </lineage>
</organism>
<dbReference type="EMBL" id="WMQE01000014">
    <property type="protein sequence ID" value="MTK21276.1"/>
    <property type="molecule type" value="Genomic_DNA"/>
</dbReference>
<evidence type="ECO:0000313" key="2">
    <source>
        <dbReference type="Proteomes" id="UP000487649"/>
    </source>
</evidence>
<name>A0A173QUT1_9FIRM</name>
<dbReference type="Proteomes" id="UP000487649">
    <property type="component" value="Unassembled WGS sequence"/>
</dbReference>
<accession>A0A173QUT1</accession>
<evidence type="ECO:0000313" key="1">
    <source>
        <dbReference type="EMBL" id="MTK21276.1"/>
    </source>
</evidence>
<sequence length="67" mass="7691">MKSMQRINPFAIGGAFVEYCVDKGYLVMEVMDHEVKYYLTEEGEVKLKEEFGITLHACAKIKEGSRE</sequence>
<protein>
    <submittedName>
        <fullName evidence="1">Uncharacterized protein</fullName>
    </submittedName>
</protein>
<comment type="caution">
    <text evidence="1">The sequence shown here is derived from an EMBL/GenBank/DDBJ whole genome shotgun (WGS) entry which is preliminary data.</text>
</comment>
<dbReference type="RefSeq" id="WP_129821269.1">
    <property type="nucleotide sequence ID" value="NZ_CABJBH010000005.1"/>
</dbReference>
<dbReference type="OrthoDB" id="1654762at2"/>